<dbReference type="Proteomes" id="UP000223025">
    <property type="component" value="Segment"/>
</dbReference>
<accession>A0A2L0V0C2</accession>
<evidence type="ECO:0000313" key="1">
    <source>
        <dbReference type="EMBL" id="AUZ95225.1"/>
    </source>
</evidence>
<dbReference type="KEGG" id="vg:40088469"/>
<sequence length="470" mass="52319">MGRPLNKKYFKGELQIVGRIFHNGAIAWVPLIRQHTNNLYSVLHNGVVKRFRLVIKPTEELAENEMNVMGRNQDGEVLPVKWIKENTVNWNGRSEQWYVFNNQRNTDIELETFYSMFVEPTVLVPGPMDVFVTEPNGFNTLSKSFQLAAPDVVMVMAAQISNKTGPITVTIKHGGEPLEILDQAEYGDVMLIQAAGRNMTIEEANLTVEVTGADLGYGGLRINEFGSFGDDIIAWEKSFSGIMGTTVIREFMGTEQGSPKFSMATSGVIPNEFIQSPPGYTTKFASSVITQGPVEYTYAEINPTRNFVQAMKVDEDGWVTVEDRYGLITFNGMLDADFFKENNNFAVKIKIKTTEQRNISCGLGSRTASSGAPNYDTRAYPANYEGEIILFASRGVDSTPTTSLYIGIQSGMSFNLNDMVFIPDSKVFSWMFASGDNTTIGKQVVLPNLNFDNNACYNMSIYNGQPFVEE</sequence>
<keyword evidence="2" id="KW-1185">Reference proteome</keyword>
<name>A0A2L0V0C2_9CAUD</name>
<dbReference type="EMBL" id="MF403008">
    <property type="protein sequence ID" value="AUZ95225.1"/>
    <property type="molecule type" value="Genomic_DNA"/>
</dbReference>
<reference evidence="1 2" key="1">
    <citation type="submission" date="2017-06" db="EMBL/GenBank/DDBJ databases">
        <authorList>
            <person name="Kim H.J."/>
            <person name="Triplett B.A."/>
        </authorList>
    </citation>
    <scope>NUCLEOTIDE SEQUENCE [LARGE SCALE GENOMIC DNA]</scope>
</reference>
<dbReference type="RefSeq" id="YP_009612131.1">
    <property type="nucleotide sequence ID" value="NC_042013.1"/>
</dbReference>
<dbReference type="GeneID" id="40088469"/>
<organism evidence="1 2">
    <name type="scientific">Agrobacterium phage Atu_ph07</name>
    <dbReference type="NCBI Taxonomy" id="2024264"/>
    <lineage>
        <taxon>Viruses</taxon>
        <taxon>Duplodnaviria</taxon>
        <taxon>Heunggongvirae</taxon>
        <taxon>Uroviricota</taxon>
        <taxon>Caudoviricetes</taxon>
        <taxon>Polybotosvirus</taxon>
        <taxon>Polybotosvirus Atuph07</taxon>
    </lineage>
</organism>
<protein>
    <submittedName>
        <fullName evidence="1">Uncharacterized protein</fullName>
    </submittedName>
</protein>
<proteinExistence type="predicted"/>
<evidence type="ECO:0000313" key="2">
    <source>
        <dbReference type="Proteomes" id="UP000223025"/>
    </source>
</evidence>